<accession>A0A427YEX6</accession>
<organism evidence="2 3">
    <name type="scientific">Saitozyma podzolica</name>
    <dbReference type="NCBI Taxonomy" id="1890683"/>
    <lineage>
        <taxon>Eukaryota</taxon>
        <taxon>Fungi</taxon>
        <taxon>Dikarya</taxon>
        <taxon>Basidiomycota</taxon>
        <taxon>Agaricomycotina</taxon>
        <taxon>Tremellomycetes</taxon>
        <taxon>Tremellales</taxon>
        <taxon>Trimorphomycetaceae</taxon>
        <taxon>Saitozyma</taxon>
    </lineage>
</organism>
<comment type="caution">
    <text evidence="2">The sequence shown here is derived from an EMBL/GenBank/DDBJ whole genome shotgun (WGS) entry which is preliminary data.</text>
</comment>
<evidence type="ECO:0008006" key="4">
    <source>
        <dbReference type="Google" id="ProtNLM"/>
    </source>
</evidence>
<feature type="compositionally biased region" description="Low complexity" evidence="1">
    <location>
        <begin position="123"/>
        <end position="133"/>
    </location>
</feature>
<gene>
    <name evidence="2" type="ORF">EHS25_002054</name>
</gene>
<feature type="compositionally biased region" description="Polar residues" evidence="1">
    <location>
        <begin position="159"/>
        <end position="174"/>
    </location>
</feature>
<sequence>MGYTILLQWTYNPPNRPPVPVNEIVLTRILEHYNLASPLRSTIQLRTFRASLPTSPDQQSTRVLTTIAYSQPVPPVRDAVIPPTPRDDVTYLFMEDKGRLKRGEGSNGPRSVAATNGSVPRANGQNRQNGQNGHSVPDRAKDQELEDEGFEIVEPPSGSVPNGETESKQSQPTIVETAQKDKKRYQTLAVRPSAAVLPLLQNLLSPFVMGLTKSARAAASTTAETPRPTPLPGTSSILTSLTFPPLSSPSPPLALTIHNLPNASASTIFLEAEYEGSSDPSFAEPILREFLEGCVPGGIGEIKFMSSESGGEWTGIERSRRATEMLARTLREGGFI</sequence>
<dbReference type="OrthoDB" id="2565062at2759"/>
<name>A0A427YEX6_9TREE</name>
<reference evidence="2 3" key="1">
    <citation type="submission" date="2018-11" db="EMBL/GenBank/DDBJ databases">
        <title>Genome sequence of Saitozyma podzolica DSM 27192.</title>
        <authorList>
            <person name="Aliyu H."/>
            <person name="Gorte O."/>
            <person name="Ochsenreither K."/>
        </authorList>
    </citation>
    <scope>NUCLEOTIDE SEQUENCE [LARGE SCALE GENOMIC DNA]</scope>
    <source>
        <strain evidence="2 3">DSM 27192</strain>
    </source>
</reference>
<dbReference type="AlphaFoldDB" id="A0A427YEX6"/>
<evidence type="ECO:0000313" key="2">
    <source>
        <dbReference type="EMBL" id="RSH89504.1"/>
    </source>
</evidence>
<dbReference type="Proteomes" id="UP000279259">
    <property type="component" value="Unassembled WGS sequence"/>
</dbReference>
<evidence type="ECO:0000256" key="1">
    <source>
        <dbReference type="SAM" id="MobiDB-lite"/>
    </source>
</evidence>
<proteinExistence type="predicted"/>
<evidence type="ECO:0000313" key="3">
    <source>
        <dbReference type="Proteomes" id="UP000279259"/>
    </source>
</evidence>
<protein>
    <recommendedName>
        <fullName evidence="4">Mediator complex subunit 20</fullName>
    </recommendedName>
</protein>
<dbReference type="EMBL" id="RSCD01000013">
    <property type="protein sequence ID" value="RSH89504.1"/>
    <property type="molecule type" value="Genomic_DNA"/>
</dbReference>
<keyword evidence="3" id="KW-1185">Reference proteome</keyword>
<feature type="region of interest" description="Disordered" evidence="1">
    <location>
        <begin position="99"/>
        <end position="174"/>
    </location>
</feature>